<feature type="transmembrane region" description="Helical" evidence="9">
    <location>
        <begin position="476"/>
        <end position="496"/>
    </location>
</feature>
<keyword evidence="6 9" id="KW-1133">Transmembrane helix</keyword>
<name>A0A813HYN1_POLGL</name>
<feature type="transmembrane region" description="Helical" evidence="9">
    <location>
        <begin position="434"/>
        <end position="455"/>
    </location>
</feature>
<dbReference type="PANTHER" id="PTHR43528">
    <property type="entry name" value="ALPHA-KETOGLUTARATE PERMEASE"/>
    <property type="match status" value="1"/>
</dbReference>
<feature type="region of interest" description="Disordered" evidence="8">
    <location>
        <begin position="259"/>
        <end position="302"/>
    </location>
</feature>
<keyword evidence="7 9" id="KW-0472">Membrane</keyword>
<dbReference type="Gene3D" id="1.20.1250.20">
    <property type="entry name" value="MFS general substrate transporter like domains"/>
    <property type="match status" value="1"/>
</dbReference>
<evidence type="ECO:0000256" key="4">
    <source>
        <dbReference type="ARBA" id="ARBA00022692"/>
    </source>
</evidence>
<dbReference type="InterPro" id="IPR020846">
    <property type="entry name" value="MFS_dom"/>
</dbReference>
<reference evidence="11" key="1">
    <citation type="submission" date="2021-02" db="EMBL/GenBank/DDBJ databases">
        <authorList>
            <person name="Dougan E. K."/>
            <person name="Rhodes N."/>
            <person name="Thang M."/>
            <person name="Chan C."/>
        </authorList>
    </citation>
    <scope>NUCLEOTIDE SEQUENCE</scope>
</reference>
<evidence type="ECO:0000313" key="12">
    <source>
        <dbReference type="Proteomes" id="UP000654075"/>
    </source>
</evidence>
<comment type="caution">
    <text evidence="11">The sequence shown here is derived from an EMBL/GenBank/DDBJ whole genome shotgun (WGS) entry which is preliminary data.</text>
</comment>
<keyword evidence="5" id="KW-0769">Symport</keyword>
<feature type="compositionally biased region" description="Polar residues" evidence="8">
    <location>
        <begin position="289"/>
        <end position="302"/>
    </location>
</feature>
<dbReference type="Proteomes" id="UP000654075">
    <property type="component" value="Unassembled WGS sequence"/>
</dbReference>
<sequence length="540" mass="56859">MTAAVGSQPEEEEDQSCFRREQDEQSVEYKNDDSPDSVRQFPLAVSDPVEYTRRVCALYTSSGAAILGNVLEWYDWTVSGYMQDILRDVFLDGSQLGSWLVFAIPFGARPLGSVLLGWVGDRYGRKVALNAAIWGMALATVLQGCLLPALPGAVALLAILRFCSGLSAGGEAASVNTCMTEFGGRERDYTLVAAVGVNNVSGSLAFLAANVVVLLVHQLPRSQQLSYGWRIPFLLSAPVGLLSVLLRRGMPETEAFLSLKSQGGSDSRSPVDDGSDDRDGSSLGIGSGEQENPTATTTKNPTIDVTGQLETEAKARLCAPTCFADARAIVLTVIVISAINSCNYFPVYLASWLTSQAGFSANTALLITAISKVVQTLMTFPASFAGDRLGATRTMLVGGTAACVFMVPAMLLVIHVAGASVAETAAAHSESVRVVLVAALVLGVFLPVLISFYLVPSNLFMTSLFRTAFRGRGAGLGLGLASVVGGLTPLISAALAESGGDWLPGAFISGLAGPSLAALCWCRRAAACGRLAVHQRPWLF</sequence>
<keyword evidence="3" id="KW-1003">Cell membrane</keyword>
<dbReference type="Pfam" id="PF00083">
    <property type="entry name" value="Sugar_tr"/>
    <property type="match status" value="1"/>
</dbReference>
<gene>
    <name evidence="11" type="ORF">PGLA1383_LOCUS57255</name>
</gene>
<feature type="transmembrane region" description="Helical" evidence="9">
    <location>
        <begin position="96"/>
        <end position="119"/>
    </location>
</feature>
<comment type="subcellular location">
    <subcellularLocation>
        <location evidence="1">Cell membrane</location>
        <topology evidence="1">Multi-pass membrane protein</topology>
    </subcellularLocation>
</comment>
<accession>A0A813HYN1</accession>
<feature type="compositionally biased region" description="Basic and acidic residues" evidence="8">
    <location>
        <begin position="16"/>
        <end position="33"/>
    </location>
</feature>
<feature type="transmembrane region" description="Helical" evidence="9">
    <location>
        <begin position="227"/>
        <end position="246"/>
    </location>
</feature>
<evidence type="ECO:0000256" key="5">
    <source>
        <dbReference type="ARBA" id="ARBA00022847"/>
    </source>
</evidence>
<dbReference type="OMA" id="TEVGYER"/>
<dbReference type="GO" id="GO:0015293">
    <property type="term" value="F:symporter activity"/>
    <property type="evidence" value="ECO:0007669"/>
    <property type="project" value="UniProtKB-KW"/>
</dbReference>
<feature type="transmembrane region" description="Helical" evidence="9">
    <location>
        <begin position="329"/>
        <end position="351"/>
    </location>
</feature>
<evidence type="ECO:0000313" key="11">
    <source>
        <dbReference type="EMBL" id="CAE8642852.1"/>
    </source>
</evidence>
<dbReference type="AlphaFoldDB" id="A0A813HYN1"/>
<feature type="region of interest" description="Disordered" evidence="8">
    <location>
        <begin position="1"/>
        <end position="39"/>
    </location>
</feature>
<dbReference type="InterPro" id="IPR051084">
    <property type="entry name" value="H+-coupled_symporters"/>
</dbReference>
<feature type="domain" description="Major facilitator superfamily (MFS) profile" evidence="10">
    <location>
        <begin position="61"/>
        <end position="540"/>
    </location>
</feature>
<dbReference type="EMBL" id="CAJNNV010033220">
    <property type="protein sequence ID" value="CAE8642852.1"/>
    <property type="molecule type" value="Genomic_DNA"/>
</dbReference>
<evidence type="ECO:0000259" key="10">
    <source>
        <dbReference type="PROSITE" id="PS50850"/>
    </source>
</evidence>
<evidence type="ECO:0000256" key="9">
    <source>
        <dbReference type="SAM" id="Phobius"/>
    </source>
</evidence>
<feature type="transmembrane region" description="Helical" evidence="9">
    <location>
        <begin position="189"/>
        <end position="215"/>
    </location>
</feature>
<evidence type="ECO:0000256" key="6">
    <source>
        <dbReference type="ARBA" id="ARBA00022989"/>
    </source>
</evidence>
<dbReference type="InterPro" id="IPR005828">
    <property type="entry name" value="MFS_sugar_transport-like"/>
</dbReference>
<protein>
    <recommendedName>
        <fullName evidence="10">Major facilitator superfamily (MFS) profile domain-containing protein</fullName>
    </recommendedName>
</protein>
<keyword evidence="2" id="KW-0813">Transport</keyword>
<dbReference type="InterPro" id="IPR036259">
    <property type="entry name" value="MFS_trans_sf"/>
</dbReference>
<feature type="transmembrane region" description="Helical" evidence="9">
    <location>
        <begin position="363"/>
        <end position="384"/>
    </location>
</feature>
<feature type="transmembrane region" description="Helical" evidence="9">
    <location>
        <begin position="131"/>
        <end position="160"/>
    </location>
</feature>
<dbReference type="PROSITE" id="PS50850">
    <property type="entry name" value="MFS"/>
    <property type="match status" value="1"/>
</dbReference>
<evidence type="ECO:0000256" key="2">
    <source>
        <dbReference type="ARBA" id="ARBA00022448"/>
    </source>
</evidence>
<dbReference type="SUPFAM" id="SSF103473">
    <property type="entry name" value="MFS general substrate transporter"/>
    <property type="match status" value="1"/>
</dbReference>
<evidence type="ECO:0000256" key="3">
    <source>
        <dbReference type="ARBA" id="ARBA00022475"/>
    </source>
</evidence>
<evidence type="ECO:0000256" key="8">
    <source>
        <dbReference type="SAM" id="MobiDB-lite"/>
    </source>
</evidence>
<evidence type="ECO:0000256" key="7">
    <source>
        <dbReference type="ARBA" id="ARBA00023136"/>
    </source>
</evidence>
<dbReference type="OrthoDB" id="409395at2759"/>
<dbReference type="PANTHER" id="PTHR43528:SF1">
    <property type="entry name" value="ALPHA-KETOGLUTARATE PERMEASE"/>
    <property type="match status" value="1"/>
</dbReference>
<feature type="transmembrane region" description="Helical" evidence="9">
    <location>
        <begin position="396"/>
        <end position="422"/>
    </location>
</feature>
<keyword evidence="12" id="KW-1185">Reference proteome</keyword>
<evidence type="ECO:0000256" key="1">
    <source>
        <dbReference type="ARBA" id="ARBA00004651"/>
    </source>
</evidence>
<dbReference type="GO" id="GO:0005886">
    <property type="term" value="C:plasma membrane"/>
    <property type="evidence" value="ECO:0007669"/>
    <property type="project" value="UniProtKB-SubCell"/>
</dbReference>
<feature type="transmembrane region" description="Helical" evidence="9">
    <location>
        <begin position="502"/>
        <end position="522"/>
    </location>
</feature>
<proteinExistence type="predicted"/>
<organism evidence="11 12">
    <name type="scientific">Polarella glacialis</name>
    <name type="common">Dinoflagellate</name>
    <dbReference type="NCBI Taxonomy" id="89957"/>
    <lineage>
        <taxon>Eukaryota</taxon>
        <taxon>Sar</taxon>
        <taxon>Alveolata</taxon>
        <taxon>Dinophyceae</taxon>
        <taxon>Suessiales</taxon>
        <taxon>Suessiaceae</taxon>
        <taxon>Polarella</taxon>
    </lineage>
</organism>
<keyword evidence="4 9" id="KW-0812">Transmembrane</keyword>